<protein>
    <submittedName>
        <fullName evidence="2">Uncharacterized protein</fullName>
    </submittedName>
</protein>
<evidence type="ECO:0000313" key="3">
    <source>
        <dbReference type="Proteomes" id="UP000266723"/>
    </source>
</evidence>
<name>A0ABQ7F419_BRACR</name>
<proteinExistence type="predicted"/>
<evidence type="ECO:0000256" key="1">
    <source>
        <dbReference type="SAM" id="Phobius"/>
    </source>
</evidence>
<feature type="transmembrane region" description="Helical" evidence="1">
    <location>
        <begin position="9"/>
        <end position="28"/>
    </location>
</feature>
<organism evidence="2 3">
    <name type="scientific">Brassica cretica</name>
    <name type="common">Mustard</name>
    <dbReference type="NCBI Taxonomy" id="69181"/>
    <lineage>
        <taxon>Eukaryota</taxon>
        <taxon>Viridiplantae</taxon>
        <taxon>Streptophyta</taxon>
        <taxon>Embryophyta</taxon>
        <taxon>Tracheophyta</taxon>
        <taxon>Spermatophyta</taxon>
        <taxon>Magnoliopsida</taxon>
        <taxon>eudicotyledons</taxon>
        <taxon>Gunneridae</taxon>
        <taxon>Pentapetalae</taxon>
        <taxon>rosids</taxon>
        <taxon>malvids</taxon>
        <taxon>Brassicales</taxon>
        <taxon>Brassicaceae</taxon>
        <taxon>Brassiceae</taxon>
        <taxon>Brassica</taxon>
    </lineage>
</organism>
<keyword evidence="1" id="KW-0812">Transmembrane</keyword>
<sequence>MEASVRSGVVYGGYSNVFGGFSLFVWLLSSQDQGVRVIHGVSSSLCPLSRICLVSPTWRNGSALRILGQVLLPGLGRWFRVLIESVEALPARRPSGILAIPVLCWPVGSLSRLMFRFFCRTQSFVPWWCFAAACLSRVARCCVVLTLAFVSIMPIDSSGAVLVVWYAPSP</sequence>
<evidence type="ECO:0000313" key="2">
    <source>
        <dbReference type="EMBL" id="KAF3610688.1"/>
    </source>
</evidence>
<comment type="caution">
    <text evidence="2">The sequence shown here is derived from an EMBL/GenBank/DDBJ whole genome shotgun (WGS) entry which is preliminary data.</text>
</comment>
<keyword evidence="1" id="KW-0472">Membrane</keyword>
<dbReference type="Proteomes" id="UP000266723">
    <property type="component" value="Unassembled WGS sequence"/>
</dbReference>
<gene>
    <name evidence="2" type="ORF">DY000_02045907</name>
</gene>
<feature type="transmembrane region" description="Helical" evidence="1">
    <location>
        <begin position="96"/>
        <end position="115"/>
    </location>
</feature>
<accession>A0ABQ7F419</accession>
<keyword evidence="1" id="KW-1133">Transmembrane helix</keyword>
<dbReference type="EMBL" id="QGKV02000297">
    <property type="protein sequence ID" value="KAF3610688.1"/>
    <property type="molecule type" value="Genomic_DNA"/>
</dbReference>
<reference evidence="2 3" key="1">
    <citation type="journal article" date="2020" name="BMC Genomics">
        <title>Intraspecific diversification of the crop wild relative Brassica cretica Lam. using demographic model selection.</title>
        <authorList>
            <person name="Kioukis A."/>
            <person name="Michalopoulou V.A."/>
            <person name="Briers L."/>
            <person name="Pirintsos S."/>
            <person name="Studholme D.J."/>
            <person name="Pavlidis P."/>
            <person name="Sarris P.F."/>
        </authorList>
    </citation>
    <scope>NUCLEOTIDE SEQUENCE [LARGE SCALE GENOMIC DNA]</scope>
    <source>
        <strain evidence="3">cv. PFS-1207/04</strain>
    </source>
</reference>
<keyword evidence="3" id="KW-1185">Reference proteome</keyword>